<dbReference type="WBParaSite" id="PDA_v2.g8589.t1">
    <property type="protein sequence ID" value="PDA_v2.g8589.t1"/>
    <property type="gene ID" value="PDA_v2.g8589"/>
</dbReference>
<keyword evidence="1" id="KW-1185">Reference proteome</keyword>
<organism evidence="1 2">
    <name type="scientific">Panagrolaimus davidi</name>
    <dbReference type="NCBI Taxonomy" id="227884"/>
    <lineage>
        <taxon>Eukaryota</taxon>
        <taxon>Metazoa</taxon>
        <taxon>Ecdysozoa</taxon>
        <taxon>Nematoda</taxon>
        <taxon>Chromadorea</taxon>
        <taxon>Rhabditida</taxon>
        <taxon>Tylenchina</taxon>
        <taxon>Panagrolaimomorpha</taxon>
        <taxon>Panagrolaimoidea</taxon>
        <taxon>Panagrolaimidae</taxon>
        <taxon>Panagrolaimus</taxon>
    </lineage>
</organism>
<evidence type="ECO:0000313" key="2">
    <source>
        <dbReference type="WBParaSite" id="PDA_v2.g8589.t1"/>
    </source>
</evidence>
<dbReference type="AlphaFoldDB" id="A0A914RAD6"/>
<dbReference type="Proteomes" id="UP000887578">
    <property type="component" value="Unplaced"/>
</dbReference>
<evidence type="ECO:0000313" key="1">
    <source>
        <dbReference type="Proteomes" id="UP000887578"/>
    </source>
</evidence>
<name>A0A914RAD6_9BILA</name>
<sequence>MKNNDGAGVYNKTESEAKEILNEAMDYYFQNFTDLLQENHPSVAIPIKNVTTCIEADGRVETLKNLIVEAQMHLIQGSNFIERGQFCSNNSEDIFELTRCIEMSRTLENEPFLQTLWNTVHFIIDEFCASPEPLKFFTFAHNAIMDLPEFHKPMMKFHEIVGNNTVPSEEHLCLPLRVAEGYEIAAIRTHSIPFSLHGLIAESYHFFATVIGNFPFKTVEECVI</sequence>
<reference evidence="2" key="1">
    <citation type="submission" date="2022-11" db="UniProtKB">
        <authorList>
            <consortium name="WormBaseParasite"/>
        </authorList>
    </citation>
    <scope>IDENTIFICATION</scope>
</reference>
<accession>A0A914RAD6</accession>
<proteinExistence type="predicted"/>
<protein>
    <submittedName>
        <fullName evidence="2">Uncharacterized protein</fullName>
    </submittedName>
</protein>